<proteinExistence type="predicted"/>
<dbReference type="Proteomes" id="UP000030153">
    <property type="component" value="Unassembled WGS sequence"/>
</dbReference>
<reference evidence="2 3" key="1">
    <citation type="submission" date="2013-08" db="EMBL/GenBank/DDBJ databases">
        <title>Genome of Pontibacillus chungwhensis.</title>
        <authorList>
            <person name="Wang Q."/>
            <person name="Wang G."/>
        </authorList>
    </citation>
    <scope>NUCLEOTIDE SEQUENCE [LARGE SCALE GENOMIC DNA]</scope>
    <source>
        <strain evidence="2 3">BH030062</strain>
    </source>
</reference>
<dbReference type="RefSeq" id="WP_036780301.1">
    <property type="nucleotide sequence ID" value="NZ_AVBG01000002.1"/>
</dbReference>
<accession>A0A0A2UXC5</accession>
<keyword evidence="3" id="KW-1185">Reference proteome</keyword>
<evidence type="ECO:0000256" key="1">
    <source>
        <dbReference type="SAM" id="Phobius"/>
    </source>
</evidence>
<keyword evidence="1" id="KW-0472">Membrane</keyword>
<dbReference type="Pfam" id="PF09911">
    <property type="entry name" value="DUF2140"/>
    <property type="match status" value="1"/>
</dbReference>
<dbReference type="InterPro" id="IPR018672">
    <property type="entry name" value="DUF2140"/>
</dbReference>
<dbReference type="EMBL" id="AVBG01000002">
    <property type="protein sequence ID" value="KGP92594.1"/>
    <property type="molecule type" value="Genomic_DNA"/>
</dbReference>
<evidence type="ECO:0008006" key="4">
    <source>
        <dbReference type="Google" id="ProtNLM"/>
    </source>
</evidence>
<comment type="caution">
    <text evidence="2">The sequence shown here is derived from an EMBL/GenBank/DDBJ whole genome shotgun (WGS) entry which is preliminary data.</text>
</comment>
<organism evidence="2 3">
    <name type="scientific">Pontibacillus chungwhensis BH030062</name>
    <dbReference type="NCBI Taxonomy" id="1385513"/>
    <lineage>
        <taxon>Bacteria</taxon>
        <taxon>Bacillati</taxon>
        <taxon>Bacillota</taxon>
        <taxon>Bacilli</taxon>
        <taxon>Bacillales</taxon>
        <taxon>Bacillaceae</taxon>
        <taxon>Pontibacillus</taxon>
    </lineage>
</organism>
<evidence type="ECO:0000313" key="3">
    <source>
        <dbReference type="Proteomes" id="UP000030153"/>
    </source>
</evidence>
<feature type="transmembrane region" description="Helical" evidence="1">
    <location>
        <begin position="12"/>
        <end position="35"/>
    </location>
</feature>
<dbReference type="OrthoDB" id="2412610at2"/>
<sequence length="213" mass="24421">MFEAMKINNKWKWLFFILAIINAGVILWLLLLVYLPTSSVSVPKSMPFSDKRAEFTVMSSKDNLNQIINSYLAEISDKQSIDYTVSLEDDVELTGTIVAFDKELPLTMKFDPIVQKNGDLILQQKSITLGRLHLPNKKVLDYIKDNYPMPEWIIVNPDEENVYVAVTQINPGYELGLRASTFNLKKDQLAFELTVPHETFGFSQSSWLKKLIK</sequence>
<protein>
    <recommendedName>
        <fullName evidence="4">DUF2140 domain-containing protein</fullName>
    </recommendedName>
</protein>
<name>A0A0A2UXC5_9BACI</name>
<keyword evidence="1" id="KW-0812">Transmembrane</keyword>
<dbReference type="eggNOG" id="COG4698">
    <property type="taxonomic scope" value="Bacteria"/>
</dbReference>
<dbReference type="STRING" id="1385513.N780_14510"/>
<dbReference type="AlphaFoldDB" id="A0A0A2UXC5"/>
<gene>
    <name evidence="2" type="ORF">N780_14510</name>
</gene>
<evidence type="ECO:0000313" key="2">
    <source>
        <dbReference type="EMBL" id="KGP92594.1"/>
    </source>
</evidence>
<keyword evidence="1" id="KW-1133">Transmembrane helix</keyword>